<keyword evidence="2" id="KW-1185">Reference proteome</keyword>
<accession>A0ABY6I0L9</accession>
<dbReference type="Proteomes" id="UP001163878">
    <property type="component" value="Chromosome"/>
</dbReference>
<reference evidence="1" key="1">
    <citation type="submission" date="2022-10" db="EMBL/GenBank/DDBJ databases">
        <title>Cytochrome P450 Catalyzes Benzene Ring Formation in the Biosynthesis of Trialkyl-Substituted Aromatic Polyketides.</title>
        <authorList>
            <person name="Zhao E."/>
            <person name="Ge H."/>
        </authorList>
    </citation>
    <scope>NUCLEOTIDE SEQUENCE</scope>
    <source>
        <strain evidence="1">NA0869</strain>
    </source>
</reference>
<proteinExistence type="predicted"/>
<evidence type="ECO:0000313" key="1">
    <source>
        <dbReference type="EMBL" id="UYQ60413.1"/>
    </source>
</evidence>
<protein>
    <submittedName>
        <fullName evidence="1">Thioredoxin family protein</fullName>
    </submittedName>
</protein>
<name>A0ABY6I0L9_STRPE</name>
<dbReference type="EMBL" id="CP107567">
    <property type="protein sequence ID" value="UYQ60413.1"/>
    <property type="molecule type" value="Genomic_DNA"/>
</dbReference>
<dbReference type="RefSeq" id="WP_264241613.1">
    <property type="nucleotide sequence ID" value="NZ_CP107567.1"/>
</dbReference>
<organism evidence="1 2">
    <name type="scientific">Streptomyces peucetius</name>
    <dbReference type="NCBI Taxonomy" id="1950"/>
    <lineage>
        <taxon>Bacteria</taxon>
        <taxon>Bacillati</taxon>
        <taxon>Actinomycetota</taxon>
        <taxon>Actinomycetes</taxon>
        <taxon>Kitasatosporales</taxon>
        <taxon>Streptomycetaceae</taxon>
        <taxon>Streptomyces</taxon>
    </lineage>
</organism>
<sequence length="104" mass="11279">MNRQETRGRIAVLAVPDCPNALLLRERFAAALEGRAVTAEWVEVHDTEEVIRQGMTGSPTLLLDGIDPFAQEGAVPSTSCRLYRHADGTTDGAPAVEELRHVLA</sequence>
<gene>
    <name evidence="1" type="ORF">OGH68_02235</name>
</gene>
<dbReference type="Gene3D" id="3.40.30.10">
    <property type="entry name" value="Glutaredoxin"/>
    <property type="match status" value="1"/>
</dbReference>
<evidence type="ECO:0000313" key="2">
    <source>
        <dbReference type="Proteomes" id="UP001163878"/>
    </source>
</evidence>